<dbReference type="EC" id="3.1.4.52" evidence="2"/>
<accession>A0A0F9SHC7</accession>
<dbReference type="SUPFAM" id="SSF141868">
    <property type="entry name" value="EAL domain-like"/>
    <property type="match status" value="1"/>
</dbReference>
<evidence type="ECO:0000256" key="8">
    <source>
        <dbReference type="ARBA" id="ARBA00023136"/>
    </source>
</evidence>
<proteinExistence type="predicted"/>
<dbReference type="PANTHER" id="PTHR33121">
    <property type="entry name" value="CYCLIC DI-GMP PHOSPHODIESTERASE PDEF"/>
    <property type="match status" value="1"/>
</dbReference>
<gene>
    <name evidence="12" type="ORF">LCGC14_0453030</name>
</gene>
<evidence type="ECO:0000256" key="3">
    <source>
        <dbReference type="ARBA" id="ARBA00022475"/>
    </source>
</evidence>
<feature type="domain" description="EAL" evidence="11">
    <location>
        <begin position="262"/>
        <end position="511"/>
    </location>
</feature>
<evidence type="ECO:0000256" key="4">
    <source>
        <dbReference type="ARBA" id="ARBA00022636"/>
    </source>
</evidence>
<feature type="transmembrane region" description="Helical" evidence="10">
    <location>
        <begin position="235"/>
        <end position="261"/>
    </location>
</feature>
<keyword evidence="7 10" id="KW-1133">Transmembrane helix</keyword>
<sequence length="512" mass="57933">MEKYQKKSIIAVLTGVLVFITGCLILLYFTAQELTTQINADTKHILKHVDSAVLERRSVLTPLNKFGFKQCDETTLLEMRRALFDSQYVIDIGFFIGNQLMCTTGAGLLSSVINDLEPDYIRKDEDVRVRFEPQLYLLLFTGRPMEVVIVRQGNFNLIMESKVFNSASIGSKNWEVVYKDSEELHHLAGTNGTYSKINGDSYLPYETGVACSTENEDYCAAVHLPWSQFFSNNHFLLIISLILTCLAGVSSALMVDARIAARRSTNQRIRKGLKKGSFYWTYQPIICLQSGKLIGCEVLARFEDKYGALFPDEFIPVIRKNNLTWTFTEAMIATAIKELTSIDALPKGFKVSLNIFPCDVEKGNVSLLPKITELTNSRFIICLEITEDEYLDTNIAHTHFRTLVESGFNLSLDDFGTGYSNLRNLQNLSFHQLKIDRTFVQDIATEGLKASMIPNIMELVHKFNYTCVAEGIETTEQEAILKTAGVHYGQGWKYGKPMTASKFKNYITNQHF</sequence>
<dbReference type="AlphaFoldDB" id="A0A0F9SHC7"/>
<dbReference type="GO" id="GO:0071111">
    <property type="term" value="F:cyclic-guanylate-specific phosphodiesterase activity"/>
    <property type="evidence" value="ECO:0007669"/>
    <property type="project" value="UniProtKB-EC"/>
</dbReference>
<evidence type="ECO:0000256" key="6">
    <source>
        <dbReference type="ARBA" id="ARBA00022801"/>
    </source>
</evidence>
<dbReference type="InterPro" id="IPR050706">
    <property type="entry name" value="Cyclic-di-GMP_PDE-like"/>
</dbReference>
<evidence type="ECO:0000256" key="5">
    <source>
        <dbReference type="ARBA" id="ARBA00022692"/>
    </source>
</evidence>
<dbReference type="EMBL" id="LAZR01000453">
    <property type="protein sequence ID" value="KKN68290.1"/>
    <property type="molecule type" value="Genomic_DNA"/>
</dbReference>
<dbReference type="Gene3D" id="3.20.20.450">
    <property type="entry name" value="EAL domain"/>
    <property type="match status" value="1"/>
</dbReference>
<keyword evidence="5 10" id="KW-0812">Transmembrane</keyword>
<comment type="catalytic activity">
    <reaction evidence="9">
        <text>3',3'-c-di-GMP + H2O = 5'-phosphoguanylyl(3'-&gt;5')guanosine + H(+)</text>
        <dbReference type="Rhea" id="RHEA:24902"/>
        <dbReference type="ChEBI" id="CHEBI:15377"/>
        <dbReference type="ChEBI" id="CHEBI:15378"/>
        <dbReference type="ChEBI" id="CHEBI:58754"/>
        <dbReference type="ChEBI" id="CHEBI:58805"/>
        <dbReference type="EC" id="3.1.4.52"/>
    </reaction>
</comment>
<evidence type="ECO:0000256" key="1">
    <source>
        <dbReference type="ARBA" id="ARBA00004651"/>
    </source>
</evidence>
<keyword evidence="4" id="KW-0973">c-di-GMP</keyword>
<dbReference type="CDD" id="cd01948">
    <property type="entry name" value="EAL"/>
    <property type="match status" value="1"/>
</dbReference>
<evidence type="ECO:0000256" key="2">
    <source>
        <dbReference type="ARBA" id="ARBA00012282"/>
    </source>
</evidence>
<keyword evidence="8 10" id="KW-0472">Membrane</keyword>
<reference evidence="12" key="1">
    <citation type="journal article" date="2015" name="Nature">
        <title>Complex archaea that bridge the gap between prokaryotes and eukaryotes.</title>
        <authorList>
            <person name="Spang A."/>
            <person name="Saw J.H."/>
            <person name="Jorgensen S.L."/>
            <person name="Zaremba-Niedzwiedzka K."/>
            <person name="Martijn J."/>
            <person name="Lind A.E."/>
            <person name="van Eijk R."/>
            <person name="Schleper C."/>
            <person name="Guy L."/>
            <person name="Ettema T.J."/>
        </authorList>
    </citation>
    <scope>NUCLEOTIDE SEQUENCE</scope>
</reference>
<dbReference type="InterPro" id="IPR024744">
    <property type="entry name" value="CSS-motif_dom"/>
</dbReference>
<comment type="subcellular location">
    <subcellularLocation>
        <location evidence="1">Cell membrane</location>
        <topology evidence="1">Multi-pass membrane protein</topology>
    </subcellularLocation>
</comment>
<protein>
    <recommendedName>
        <fullName evidence="2">cyclic-guanylate-specific phosphodiesterase</fullName>
        <ecNumber evidence="2">3.1.4.52</ecNumber>
    </recommendedName>
</protein>
<evidence type="ECO:0000256" key="7">
    <source>
        <dbReference type="ARBA" id="ARBA00022989"/>
    </source>
</evidence>
<feature type="transmembrane region" description="Helical" evidence="10">
    <location>
        <begin position="9"/>
        <end position="29"/>
    </location>
</feature>
<name>A0A0F9SHC7_9ZZZZ</name>
<evidence type="ECO:0000259" key="11">
    <source>
        <dbReference type="PROSITE" id="PS50883"/>
    </source>
</evidence>
<dbReference type="GO" id="GO:0005886">
    <property type="term" value="C:plasma membrane"/>
    <property type="evidence" value="ECO:0007669"/>
    <property type="project" value="UniProtKB-SubCell"/>
</dbReference>
<comment type="caution">
    <text evidence="12">The sequence shown here is derived from an EMBL/GenBank/DDBJ whole genome shotgun (WGS) entry which is preliminary data.</text>
</comment>
<dbReference type="PANTHER" id="PTHR33121:SF79">
    <property type="entry name" value="CYCLIC DI-GMP PHOSPHODIESTERASE PDED-RELATED"/>
    <property type="match status" value="1"/>
</dbReference>
<keyword evidence="6" id="KW-0378">Hydrolase</keyword>
<evidence type="ECO:0000256" key="10">
    <source>
        <dbReference type="SAM" id="Phobius"/>
    </source>
</evidence>
<evidence type="ECO:0000313" key="12">
    <source>
        <dbReference type="EMBL" id="KKN68290.1"/>
    </source>
</evidence>
<evidence type="ECO:0000256" key="9">
    <source>
        <dbReference type="ARBA" id="ARBA00034290"/>
    </source>
</evidence>
<dbReference type="InterPro" id="IPR001633">
    <property type="entry name" value="EAL_dom"/>
</dbReference>
<dbReference type="InterPro" id="IPR035919">
    <property type="entry name" value="EAL_sf"/>
</dbReference>
<dbReference type="Pfam" id="PF00563">
    <property type="entry name" value="EAL"/>
    <property type="match status" value="1"/>
</dbReference>
<keyword evidence="3" id="KW-1003">Cell membrane</keyword>
<dbReference type="SMART" id="SM00052">
    <property type="entry name" value="EAL"/>
    <property type="match status" value="1"/>
</dbReference>
<organism evidence="12">
    <name type="scientific">marine sediment metagenome</name>
    <dbReference type="NCBI Taxonomy" id="412755"/>
    <lineage>
        <taxon>unclassified sequences</taxon>
        <taxon>metagenomes</taxon>
        <taxon>ecological metagenomes</taxon>
    </lineage>
</organism>
<dbReference type="Pfam" id="PF12792">
    <property type="entry name" value="CSS-motif"/>
    <property type="match status" value="1"/>
</dbReference>
<dbReference type="PROSITE" id="PS50883">
    <property type="entry name" value="EAL"/>
    <property type="match status" value="1"/>
</dbReference>
<dbReference type="PROSITE" id="PS51257">
    <property type="entry name" value="PROKAR_LIPOPROTEIN"/>
    <property type="match status" value="1"/>
</dbReference>